<feature type="region of interest" description="Disordered" evidence="1">
    <location>
        <begin position="398"/>
        <end position="440"/>
    </location>
</feature>
<dbReference type="SUPFAM" id="SSF81383">
    <property type="entry name" value="F-box domain"/>
    <property type="match status" value="1"/>
</dbReference>
<dbReference type="Pfam" id="PF12937">
    <property type="entry name" value="F-box-like"/>
    <property type="match status" value="1"/>
</dbReference>
<dbReference type="CDD" id="cd09917">
    <property type="entry name" value="F-box_SF"/>
    <property type="match status" value="1"/>
</dbReference>
<dbReference type="EMBL" id="JAPCWZ010000007">
    <property type="protein sequence ID" value="KAK8855373.1"/>
    <property type="molecule type" value="Genomic_DNA"/>
</dbReference>
<evidence type="ECO:0000313" key="3">
    <source>
        <dbReference type="EMBL" id="KAK8855373.1"/>
    </source>
</evidence>
<feature type="domain" description="F-box" evidence="2">
    <location>
        <begin position="36"/>
        <end position="75"/>
    </location>
</feature>
<keyword evidence="4" id="KW-1185">Reference proteome</keyword>
<organism evidence="3 4">
    <name type="scientific">Apiospora arundinis</name>
    <dbReference type="NCBI Taxonomy" id="335852"/>
    <lineage>
        <taxon>Eukaryota</taxon>
        <taxon>Fungi</taxon>
        <taxon>Dikarya</taxon>
        <taxon>Ascomycota</taxon>
        <taxon>Pezizomycotina</taxon>
        <taxon>Sordariomycetes</taxon>
        <taxon>Xylariomycetidae</taxon>
        <taxon>Amphisphaeriales</taxon>
        <taxon>Apiosporaceae</taxon>
        <taxon>Apiospora</taxon>
    </lineage>
</organism>
<protein>
    <recommendedName>
        <fullName evidence="2">F-box domain-containing protein</fullName>
    </recommendedName>
</protein>
<feature type="compositionally biased region" description="Basic and acidic residues" evidence="1">
    <location>
        <begin position="403"/>
        <end position="415"/>
    </location>
</feature>
<sequence length="440" mass="51057">MDGPPRKKHISEAVVYANCEGLDDAKAKKTATNWFHQLPEEIIMQVIHSIRDKVSILILRQTCRQFKRLCEDPTLEYILPILLNKARSTASSYKYKHIFPPVEYELRIYESPDHDNPRVPEIRVKQRFRYCQLLWRDGKCSDCADLRRDLSTYEHAIRAIYQAMRCSGCKCDHPAFLFSRLERQKYPSQRICIGRQGQIPLCKHRILTYKDLNGLGNSMRRRSYTDIPRCYSCQLDGIDFDVCFRPPSRGPHPFWINVCKTYKAGEDLPDHAVEREKYRQPHCTCIHDINLLSGNEALPSSIFYEDSCYMPSCNSSACHFPIENSEYGEIWYQQSISYHSPTDPSWLVALDPDSYLSDSDELTRGLMWCRDPTCAITKGGRGLCVIFNQYDLPHPKMPLSSGHDGDELKFDEHARRPGLRKRDQHKRVTKCTPANARELP</sequence>
<proteinExistence type="predicted"/>
<feature type="compositionally biased region" description="Basic residues" evidence="1">
    <location>
        <begin position="416"/>
        <end position="429"/>
    </location>
</feature>
<dbReference type="InterPro" id="IPR001810">
    <property type="entry name" value="F-box_dom"/>
</dbReference>
<comment type="caution">
    <text evidence="3">The sequence shown here is derived from an EMBL/GenBank/DDBJ whole genome shotgun (WGS) entry which is preliminary data.</text>
</comment>
<evidence type="ECO:0000256" key="1">
    <source>
        <dbReference type="SAM" id="MobiDB-lite"/>
    </source>
</evidence>
<name>A0ABR2HZ60_9PEZI</name>
<reference evidence="3 4" key="1">
    <citation type="journal article" date="2024" name="IMA Fungus">
        <title>Apiospora arundinis, a panoply of carbohydrate-active enzymes and secondary metabolites.</title>
        <authorList>
            <person name="Sorensen T."/>
            <person name="Petersen C."/>
            <person name="Muurmann A.T."/>
            <person name="Christiansen J.V."/>
            <person name="Brundto M.L."/>
            <person name="Overgaard C.K."/>
            <person name="Boysen A.T."/>
            <person name="Wollenberg R.D."/>
            <person name="Larsen T.O."/>
            <person name="Sorensen J.L."/>
            <person name="Nielsen K.L."/>
            <person name="Sondergaard T.E."/>
        </authorList>
    </citation>
    <scope>NUCLEOTIDE SEQUENCE [LARGE SCALE GENOMIC DNA]</scope>
    <source>
        <strain evidence="3 4">AAU 773</strain>
    </source>
</reference>
<gene>
    <name evidence="3" type="ORF">PGQ11_011285</name>
</gene>
<evidence type="ECO:0000259" key="2">
    <source>
        <dbReference type="Pfam" id="PF12937"/>
    </source>
</evidence>
<dbReference type="Proteomes" id="UP001390339">
    <property type="component" value="Unassembled WGS sequence"/>
</dbReference>
<accession>A0ABR2HZ60</accession>
<dbReference type="InterPro" id="IPR036047">
    <property type="entry name" value="F-box-like_dom_sf"/>
</dbReference>
<evidence type="ECO:0000313" key="4">
    <source>
        <dbReference type="Proteomes" id="UP001390339"/>
    </source>
</evidence>